<dbReference type="EMBL" id="HBUE01084247">
    <property type="protein sequence ID" value="CAG6478980.1"/>
    <property type="molecule type" value="Transcribed_RNA"/>
</dbReference>
<dbReference type="AlphaFoldDB" id="A0A8D8FQ26"/>
<dbReference type="PROSITE" id="PS51257">
    <property type="entry name" value="PROKAR_LIPOPROTEIN"/>
    <property type="match status" value="1"/>
</dbReference>
<sequence>MRKTIPSHTMRYQINQPTLPATATGWTSCCTRFRRRNGKTPKCASTSSSTTCGTCRPPSSSTRIKKVAASWSKRSGRTCSTSASPPTRKPPSRSITRCSTTTLCRTRTAEWTKCCGPARACWTDCGVSARR</sequence>
<evidence type="ECO:0000313" key="2">
    <source>
        <dbReference type="EMBL" id="CAG6478980.1"/>
    </source>
</evidence>
<accession>A0A8D8FQ26</accession>
<protein>
    <submittedName>
        <fullName evidence="2">(northern house mosquito) hypothetical protein</fullName>
    </submittedName>
</protein>
<organism evidence="2">
    <name type="scientific">Culex pipiens</name>
    <name type="common">House mosquito</name>
    <dbReference type="NCBI Taxonomy" id="7175"/>
    <lineage>
        <taxon>Eukaryota</taxon>
        <taxon>Metazoa</taxon>
        <taxon>Ecdysozoa</taxon>
        <taxon>Arthropoda</taxon>
        <taxon>Hexapoda</taxon>
        <taxon>Insecta</taxon>
        <taxon>Pterygota</taxon>
        <taxon>Neoptera</taxon>
        <taxon>Endopterygota</taxon>
        <taxon>Diptera</taxon>
        <taxon>Nematocera</taxon>
        <taxon>Culicoidea</taxon>
        <taxon>Culicidae</taxon>
        <taxon>Culicinae</taxon>
        <taxon>Culicini</taxon>
        <taxon>Culex</taxon>
        <taxon>Culex</taxon>
    </lineage>
</organism>
<name>A0A8D8FQ26_CULPI</name>
<proteinExistence type="predicted"/>
<feature type="compositionally biased region" description="Low complexity" evidence="1">
    <location>
        <begin position="40"/>
        <end position="62"/>
    </location>
</feature>
<reference evidence="2" key="1">
    <citation type="submission" date="2021-05" db="EMBL/GenBank/DDBJ databases">
        <authorList>
            <person name="Alioto T."/>
            <person name="Alioto T."/>
            <person name="Gomez Garrido J."/>
        </authorList>
    </citation>
    <scope>NUCLEOTIDE SEQUENCE</scope>
</reference>
<feature type="region of interest" description="Disordered" evidence="1">
    <location>
        <begin position="37"/>
        <end position="95"/>
    </location>
</feature>
<evidence type="ECO:0000256" key="1">
    <source>
        <dbReference type="SAM" id="MobiDB-lite"/>
    </source>
</evidence>